<comment type="caution">
    <text evidence="13">The sequence shown here is derived from an EMBL/GenBank/DDBJ whole genome shotgun (WGS) entry which is preliminary data.</text>
</comment>
<feature type="domain" description="HAMP" evidence="11">
    <location>
        <begin position="341"/>
        <end position="394"/>
    </location>
</feature>
<dbReference type="PROSITE" id="PS50885">
    <property type="entry name" value="HAMP"/>
    <property type="match status" value="1"/>
</dbReference>
<keyword evidence="3 9" id="KW-1133">Transmembrane helix</keyword>
<dbReference type="EMBL" id="JBHSNL010000001">
    <property type="protein sequence ID" value="MFC5544886.1"/>
    <property type="molecule type" value="Genomic_DNA"/>
</dbReference>
<accession>A0ABW0RJD5</accession>
<proteinExistence type="inferred from homology"/>
<dbReference type="PANTHER" id="PTHR32089:SF112">
    <property type="entry name" value="LYSOZYME-LIKE PROTEIN-RELATED"/>
    <property type="match status" value="1"/>
</dbReference>
<evidence type="ECO:0000313" key="13">
    <source>
        <dbReference type="EMBL" id="MFC5544886.1"/>
    </source>
</evidence>
<dbReference type="PRINTS" id="PR00260">
    <property type="entry name" value="CHEMTRNSDUCR"/>
</dbReference>
<dbReference type="PROSITE" id="PS50906">
    <property type="entry name" value="NIT"/>
    <property type="match status" value="1"/>
</dbReference>
<reference evidence="14" key="1">
    <citation type="journal article" date="2019" name="Int. J. Syst. Evol. Microbiol.">
        <title>The Global Catalogue of Microorganisms (GCM) 10K type strain sequencing project: providing services to taxonomists for standard genome sequencing and annotation.</title>
        <authorList>
            <consortium name="The Broad Institute Genomics Platform"/>
            <consortium name="The Broad Institute Genome Sequencing Center for Infectious Disease"/>
            <person name="Wu L."/>
            <person name="Ma J."/>
        </authorList>
    </citation>
    <scope>NUCLEOTIDE SEQUENCE [LARGE SCALE GENOMIC DNA]</scope>
    <source>
        <strain evidence="14">CGMCC 4.1799</strain>
    </source>
</reference>
<dbReference type="SUPFAM" id="SSF58104">
    <property type="entry name" value="Methyl-accepting chemotaxis protein (MCP) signaling domain"/>
    <property type="match status" value="1"/>
</dbReference>
<comment type="similarity">
    <text evidence="6">Belongs to the methyl-accepting chemotaxis (MCP) protein family.</text>
</comment>
<evidence type="ECO:0000256" key="1">
    <source>
        <dbReference type="ARBA" id="ARBA00004370"/>
    </source>
</evidence>
<feature type="domain" description="Methyl-accepting transducer" evidence="10">
    <location>
        <begin position="399"/>
        <end position="635"/>
    </location>
</feature>
<dbReference type="InterPro" id="IPR003660">
    <property type="entry name" value="HAMP_dom"/>
</dbReference>
<keyword evidence="2 9" id="KW-0812">Transmembrane</keyword>
<dbReference type="InterPro" id="IPR010910">
    <property type="entry name" value="Nitrate/nitrite_sensing_bac"/>
</dbReference>
<keyword evidence="4 9" id="KW-0472">Membrane</keyword>
<dbReference type="InterPro" id="IPR013587">
    <property type="entry name" value="Nitrate/nitrite_sensing"/>
</dbReference>
<evidence type="ECO:0000256" key="3">
    <source>
        <dbReference type="ARBA" id="ARBA00022989"/>
    </source>
</evidence>
<keyword evidence="14" id="KW-1185">Reference proteome</keyword>
<dbReference type="Gene3D" id="1.10.287.950">
    <property type="entry name" value="Methyl-accepting chemotaxis protein"/>
    <property type="match status" value="1"/>
</dbReference>
<dbReference type="RefSeq" id="WP_248153700.1">
    <property type="nucleotide sequence ID" value="NZ_JAKZAJ010000001.1"/>
</dbReference>
<name>A0ABW0RJD5_9GAMM</name>
<evidence type="ECO:0000256" key="6">
    <source>
        <dbReference type="ARBA" id="ARBA00029447"/>
    </source>
</evidence>
<comment type="subcellular location">
    <subcellularLocation>
        <location evidence="1">Membrane</location>
    </subcellularLocation>
</comment>
<evidence type="ECO:0000256" key="8">
    <source>
        <dbReference type="SAM" id="MobiDB-lite"/>
    </source>
</evidence>
<evidence type="ECO:0000256" key="5">
    <source>
        <dbReference type="ARBA" id="ARBA00023224"/>
    </source>
</evidence>
<dbReference type="PANTHER" id="PTHR32089">
    <property type="entry name" value="METHYL-ACCEPTING CHEMOTAXIS PROTEIN MCPB"/>
    <property type="match status" value="1"/>
</dbReference>
<sequence>MTLINNLSMRGKLITLMVPALLVILYFASETVLVNIGELRDMRELHTMIQLADIGDPVTESLQKERGRSAVYLSSKPGSDSARQASADLAGQRQATDDRLTEYHTRLESLTADSVLPEAVRHSIQTLDAELRDLGGLRRAIDDHDVSARDSAARYTSLITQLIDRTALILRRANAPELVRDVTAYYALAESAERAGRERAAGASLIRSGDFSLPALQRIAALAGEQQAYTNQALAMLPAESDSRATLEGLANTAASRDVNLKRDTLFSSSAGMYALDASEWFDATTLRIGTLNQGRSELLAGIRSLAEQRLSDARDGLIVAASLAGSAVLGVILLMVVITRAINQQVGNLLNGVRFAMDNKDLRQEIDISSRDEVGVIGQAINELFRRFGNALLHIDRSSVQLATATEETSSTAGQNASQVKNQQQQIEQVAAATEEMSATSEEISRNTQQVADAARSAMEKSRTGEEVLHGNVRRIRSLADSVQKVNAVIEELEQRSATISDVVDVIRQVADQTNLLALNAAIEAARAGEHGRGFAVVADEVRTLAQQTHESTTRIEEIIGGFQAITDNASRSIMESHKLAHETSEQAYEMEQTFADILTDVNSISDMAGQIATASEEQVAVTRELAGSMESVSEAAILTLTGSQEITQVTGEQARLARVLQDLANEFKTPAQLSEA</sequence>
<evidence type="ECO:0000256" key="9">
    <source>
        <dbReference type="SAM" id="Phobius"/>
    </source>
</evidence>
<evidence type="ECO:0000259" key="12">
    <source>
        <dbReference type="PROSITE" id="PS50906"/>
    </source>
</evidence>
<dbReference type="Pfam" id="PF00015">
    <property type="entry name" value="MCPsignal"/>
    <property type="match status" value="1"/>
</dbReference>
<dbReference type="Pfam" id="PF08376">
    <property type="entry name" value="NIT"/>
    <property type="match status" value="1"/>
</dbReference>
<dbReference type="PROSITE" id="PS50111">
    <property type="entry name" value="CHEMOTAXIS_TRANSDUC_2"/>
    <property type="match status" value="1"/>
</dbReference>
<evidence type="ECO:0000256" key="2">
    <source>
        <dbReference type="ARBA" id="ARBA00022692"/>
    </source>
</evidence>
<dbReference type="Proteomes" id="UP001596055">
    <property type="component" value="Unassembled WGS sequence"/>
</dbReference>
<feature type="transmembrane region" description="Helical" evidence="9">
    <location>
        <begin position="13"/>
        <end position="36"/>
    </location>
</feature>
<dbReference type="CDD" id="cd11386">
    <property type="entry name" value="MCP_signal"/>
    <property type="match status" value="1"/>
</dbReference>
<keyword evidence="5 7" id="KW-0807">Transducer</keyword>
<protein>
    <submittedName>
        <fullName evidence="13">Methyl-accepting chemotaxis protein</fullName>
    </submittedName>
</protein>
<evidence type="ECO:0000256" key="4">
    <source>
        <dbReference type="ARBA" id="ARBA00023136"/>
    </source>
</evidence>
<evidence type="ECO:0000259" key="11">
    <source>
        <dbReference type="PROSITE" id="PS50885"/>
    </source>
</evidence>
<dbReference type="InterPro" id="IPR004090">
    <property type="entry name" value="Chemotax_Me-accpt_rcpt"/>
</dbReference>
<organism evidence="13 14">
    <name type="scientific">Marinobacter koreensis</name>
    <dbReference type="NCBI Taxonomy" id="335974"/>
    <lineage>
        <taxon>Bacteria</taxon>
        <taxon>Pseudomonadati</taxon>
        <taxon>Pseudomonadota</taxon>
        <taxon>Gammaproteobacteria</taxon>
        <taxon>Pseudomonadales</taxon>
        <taxon>Marinobacteraceae</taxon>
        <taxon>Marinobacter</taxon>
    </lineage>
</organism>
<feature type="domain" description="NIT" evidence="12">
    <location>
        <begin position="53"/>
        <end position="310"/>
    </location>
</feature>
<dbReference type="SMART" id="SM00283">
    <property type="entry name" value="MA"/>
    <property type="match status" value="1"/>
</dbReference>
<feature type="transmembrane region" description="Helical" evidence="9">
    <location>
        <begin position="318"/>
        <end position="339"/>
    </location>
</feature>
<gene>
    <name evidence="13" type="ORF">ACFPQA_07475</name>
</gene>
<evidence type="ECO:0000313" key="14">
    <source>
        <dbReference type="Proteomes" id="UP001596055"/>
    </source>
</evidence>
<dbReference type="InterPro" id="IPR004089">
    <property type="entry name" value="MCPsignal_dom"/>
</dbReference>
<evidence type="ECO:0000256" key="7">
    <source>
        <dbReference type="PROSITE-ProRule" id="PRU00284"/>
    </source>
</evidence>
<feature type="region of interest" description="Disordered" evidence="8">
    <location>
        <begin position="407"/>
        <end position="435"/>
    </location>
</feature>
<evidence type="ECO:0000259" key="10">
    <source>
        <dbReference type="PROSITE" id="PS50111"/>
    </source>
</evidence>